<dbReference type="AlphaFoldDB" id="A0A8J2IIU7"/>
<sequence>YQVVIIDILPFAAKMPQERTTLGPLVESWQYPNRCRNLFVSCTTCSKAWQAQKCGDEDAEIEGVVDDIGCWPPTSMKLRSSYSTEYQRTGMQTSTTVGVSLPLKGWGIYYPANQCPDGYIEAC</sequence>
<organism evidence="1 2">
    <name type="scientific">Fusarium equiseti</name>
    <name type="common">Fusarium scirpi</name>
    <dbReference type="NCBI Taxonomy" id="61235"/>
    <lineage>
        <taxon>Eukaryota</taxon>
        <taxon>Fungi</taxon>
        <taxon>Dikarya</taxon>
        <taxon>Ascomycota</taxon>
        <taxon>Pezizomycotina</taxon>
        <taxon>Sordariomycetes</taxon>
        <taxon>Hypocreomycetidae</taxon>
        <taxon>Hypocreales</taxon>
        <taxon>Nectriaceae</taxon>
        <taxon>Fusarium</taxon>
        <taxon>Fusarium incarnatum-equiseti species complex</taxon>
    </lineage>
</organism>
<comment type="caution">
    <text evidence="1">The sequence shown here is derived from an EMBL/GenBank/DDBJ whole genome shotgun (WGS) entry which is preliminary data.</text>
</comment>
<proteinExistence type="predicted"/>
<evidence type="ECO:0000313" key="2">
    <source>
        <dbReference type="Proteomes" id="UP000693738"/>
    </source>
</evidence>
<evidence type="ECO:0000313" key="1">
    <source>
        <dbReference type="EMBL" id="CAG7558003.1"/>
    </source>
</evidence>
<dbReference type="Proteomes" id="UP000693738">
    <property type="component" value="Unassembled WGS sequence"/>
</dbReference>
<accession>A0A8J2IIU7</accession>
<gene>
    <name evidence="1" type="ORF">FEQUK3_LOCUS3718</name>
</gene>
<reference evidence="1" key="1">
    <citation type="submission" date="2021-05" db="EMBL/GenBank/DDBJ databases">
        <authorList>
            <person name="Khan N."/>
        </authorList>
    </citation>
    <scope>NUCLEOTIDE SEQUENCE</scope>
</reference>
<name>A0A8J2IIU7_FUSEQ</name>
<dbReference type="EMBL" id="CAJSTJ010000122">
    <property type="protein sequence ID" value="CAG7558003.1"/>
    <property type="molecule type" value="Genomic_DNA"/>
</dbReference>
<feature type="non-terminal residue" evidence="1">
    <location>
        <position position="1"/>
    </location>
</feature>
<protein>
    <submittedName>
        <fullName evidence="1">Uncharacterized protein</fullName>
    </submittedName>
</protein>